<proteinExistence type="predicted"/>
<reference evidence="2" key="1">
    <citation type="submission" date="2016-07" db="EMBL/GenBank/DDBJ databases">
        <authorList>
            <person name="Florea S."/>
            <person name="Webb J.S."/>
            <person name="Jaromczyk J."/>
            <person name="Schardl C.L."/>
        </authorList>
    </citation>
    <scope>NUCLEOTIDE SEQUENCE [LARGE SCALE GENOMIC DNA]</scope>
    <source>
        <strain evidence="2">1YdBTEX2</strain>
    </source>
</reference>
<name>A0A1D3K6E8_PSEVE</name>
<gene>
    <name evidence="1" type="ORF">PVE_R1G6057</name>
</gene>
<dbReference type="AlphaFoldDB" id="A0A1D3K6E8"/>
<protein>
    <submittedName>
        <fullName evidence="1">Uncharacterized protein</fullName>
    </submittedName>
</protein>
<evidence type="ECO:0000313" key="2">
    <source>
        <dbReference type="Proteomes" id="UP000245431"/>
    </source>
</evidence>
<evidence type="ECO:0000313" key="1">
    <source>
        <dbReference type="EMBL" id="SBW83936.1"/>
    </source>
</evidence>
<accession>A0A1D3K6E8</accession>
<sequence>MELAQFGWGTSREVRMKARTVEDNSRLGKTVQRSLQEAGWIVDLAIDGEGALTSGTLLSHPAFP</sequence>
<dbReference type="EMBL" id="LT599583">
    <property type="protein sequence ID" value="SBW83936.1"/>
    <property type="molecule type" value="Genomic_DNA"/>
</dbReference>
<organism evidence="1 2">
    <name type="scientific">Pseudomonas veronii 1YdBTEX2</name>
    <dbReference type="NCBI Taxonomy" id="1295141"/>
    <lineage>
        <taxon>Bacteria</taxon>
        <taxon>Pseudomonadati</taxon>
        <taxon>Pseudomonadota</taxon>
        <taxon>Gammaproteobacteria</taxon>
        <taxon>Pseudomonadales</taxon>
        <taxon>Pseudomonadaceae</taxon>
        <taxon>Pseudomonas</taxon>
    </lineage>
</organism>
<dbReference type="Proteomes" id="UP000245431">
    <property type="component" value="Chromosome PVE_r1"/>
</dbReference>